<evidence type="ECO:0000313" key="2">
    <source>
        <dbReference type="Proteomes" id="UP000054408"/>
    </source>
</evidence>
<gene>
    <name evidence="1" type="ORF">AMSG_09199</name>
</gene>
<protein>
    <submittedName>
        <fullName evidence="1">Uncharacterized protein</fullName>
    </submittedName>
</protein>
<dbReference type="EMBL" id="GL349477">
    <property type="protein sequence ID" value="KNC53018.1"/>
    <property type="molecule type" value="Genomic_DNA"/>
</dbReference>
<evidence type="ECO:0000313" key="1">
    <source>
        <dbReference type="EMBL" id="KNC53018.1"/>
    </source>
</evidence>
<organism evidence="1 2">
    <name type="scientific">Thecamonas trahens ATCC 50062</name>
    <dbReference type="NCBI Taxonomy" id="461836"/>
    <lineage>
        <taxon>Eukaryota</taxon>
        <taxon>Apusozoa</taxon>
        <taxon>Apusomonadida</taxon>
        <taxon>Apusomonadidae</taxon>
        <taxon>Thecamonas</taxon>
    </lineage>
</organism>
<dbReference type="Proteomes" id="UP000054408">
    <property type="component" value="Unassembled WGS sequence"/>
</dbReference>
<sequence>MSRTPPPFPDKVSPSAVEEYTRQLSAWHPPVANGIAEGPVLAAALLAHLPCPAIVAALSARIPSTSASGSSHPHPQAMQSARGHPLAALLKLILTRIIHGPLAPPVAALLAKLDAALLAPLIVSGALAPATAAGLAAGLMVDLLPPRADMPVSPTGSAVLVLLSTALVPALLAADCLPDELDVLASHDALALSQLRARPAEVLAALPHNPDPERIARLARLVAADEQGLVAAALASWLVASLAHLGWAPPLFAALAVGTPPTDVLASLTALTTSTAGADFFAPLEAKLLGAVVASSARASPASLGPWLSALAAAYTPALESLLSGELVDAVRAAGGLCPQLCISPLLDLLETASSAHPSNQPWYHGAGLVLVSAEVLAAALQRVPSLAAVDALLKSLLSSAAGTNAAGLWACSVDKLLSALPPLIEANDEGKAKQVLGALRMVATSPSFVELSTGQEVLRRTRLLVSLARATPSIAAPALGLLGAALAAVSAKDEVLAEMETAAPGVAATSGAFVLSVEAIHSLLEEVWVLMLASMQDADAAQHQRDILAAGRSVMHHLGCFSEASFHHLVITLVDTAFSHLANNLLRATPTYASLADTQLSLLARANASGEVPAQLDVSTLGMELAAPLTQQLAAVVSTRSTTFVERTSASFEAFVSRPSSLLEQTAAPGSRA</sequence>
<accession>A0A0L0DNM2</accession>
<reference evidence="1 2" key="1">
    <citation type="submission" date="2010-05" db="EMBL/GenBank/DDBJ databases">
        <title>The Genome Sequence of Thecamonas trahens ATCC 50062.</title>
        <authorList>
            <consortium name="The Broad Institute Genome Sequencing Platform"/>
            <person name="Russ C."/>
            <person name="Cuomo C."/>
            <person name="Shea T."/>
            <person name="Young S.K."/>
            <person name="Zeng Q."/>
            <person name="Koehrsen M."/>
            <person name="Haas B."/>
            <person name="Borodovsky M."/>
            <person name="Guigo R."/>
            <person name="Alvarado L."/>
            <person name="Berlin A."/>
            <person name="Bochicchio J."/>
            <person name="Borenstein D."/>
            <person name="Chapman S."/>
            <person name="Chen Z."/>
            <person name="Freedman E."/>
            <person name="Gellesch M."/>
            <person name="Goldberg J."/>
            <person name="Griggs A."/>
            <person name="Gujja S."/>
            <person name="Heilman E."/>
            <person name="Heiman D."/>
            <person name="Hepburn T."/>
            <person name="Howarth C."/>
            <person name="Jen D."/>
            <person name="Larson L."/>
            <person name="Mehta T."/>
            <person name="Park D."/>
            <person name="Pearson M."/>
            <person name="Roberts A."/>
            <person name="Saif S."/>
            <person name="Shenoy N."/>
            <person name="Sisk P."/>
            <person name="Stolte C."/>
            <person name="Sykes S."/>
            <person name="Thomson T."/>
            <person name="Walk T."/>
            <person name="White J."/>
            <person name="Yandava C."/>
            <person name="Burger G."/>
            <person name="Gray M.W."/>
            <person name="Holland P.W.H."/>
            <person name="King N."/>
            <person name="Lang F.B.F."/>
            <person name="Roger A.J."/>
            <person name="Ruiz-Trillo I."/>
            <person name="Lander E."/>
            <person name="Nusbaum C."/>
        </authorList>
    </citation>
    <scope>NUCLEOTIDE SEQUENCE [LARGE SCALE GENOMIC DNA]</scope>
    <source>
        <strain evidence="1 2">ATCC 50062</strain>
    </source>
</reference>
<dbReference type="GeneID" id="25567706"/>
<name>A0A0L0DNM2_THETB</name>
<proteinExistence type="predicted"/>
<dbReference type="RefSeq" id="XP_013754904.1">
    <property type="nucleotide sequence ID" value="XM_013899450.1"/>
</dbReference>
<keyword evidence="2" id="KW-1185">Reference proteome</keyword>
<dbReference type="AlphaFoldDB" id="A0A0L0DNM2"/>